<dbReference type="InterPro" id="IPR039532">
    <property type="entry name" value="TetR_C_Firmicutes"/>
</dbReference>
<evidence type="ECO:0000259" key="3">
    <source>
        <dbReference type="PROSITE" id="PS50977"/>
    </source>
</evidence>
<dbReference type="PANTHER" id="PTHR43479">
    <property type="entry name" value="ACREF/ENVCD OPERON REPRESSOR-RELATED"/>
    <property type="match status" value="1"/>
</dbReference>
<protein>
    <submittedName>
        <fullName evidence="4">HTH-type transcriptional regulator SrpR</fullName>
    </submittedName>
</protein>
<dbReference type="EMBL" id="MZGT01000029">
    <property type="protein sequence ID" value="OPJ61629.1"/>
    <property type="molecule type" value="Genomic_DNA"/>
</dbReference>
<reference evidence="4 5" key="1">
    <citation type="submission" date="2017-03" db="EMBL/GenBank/DDBJ databases">
        <title>Genome sequence of Clostridium chromiireducens DSM 23318.</title>
        <authorList>
            <person name="Poehlein A."/>
            <person name="Daniel R."/>
        </authorList>
    </citation>
    <scope>NUCLEOTIDE SEQUENCE [LARGE SCALE GENOMIC DNA]</scope>
    <source>
        <strain evidence="4 5">DSM 23318</strain>
    </source>
</reference>
<dbReference type="InterPro" id="IPR001647">
    <property type="entry name" value="HTH_TetR"/>
</dbReference>
<organism evidence="4 5">
    <name type="scientific">Clostridium chromiireducens</name>
    <dbReference type="NCBI Taxonomy" id="225345"/>
    <lineage>
        <taxon>Bacteria</taxon>
        <taxon>Bacillati</taxon>
        <taxon>Bacillota</taxon>
        <taxon>Clostridia</taxon>
        <taxon>Eubacteriales</taxon>
        <taxon>Clostridiaceae</taxon>
        <taxon>Clostridium</taxon>
    </lineage>
</organism>
<sequence length="175" mass="20627">MPDSYTEVQKKLTKESIFIALIKLLEKHQFNEVTITQITNLAGVSRMAFYRNYNVKEDIITTYLDELFNEFMNEIKNSRASEKYDVALLYFSYFKERKDFIEVLIKSGLIYIFYDRLSCYLFNFLESIGGNNLPYNNYLTRYASGGLYSILIEWINNDTKESVEEMAKLIAEINI</sequence>
<dbReference type="SUPFAM" id="SSF46689">
    <property type="entry name" value="Homeodomain-like"/>
    <property type="match status" value="1"/>
</dbReference>
<name>A0A1V4IP32_9CLOT</name>
<dbReference type="Gene3D" id="1.10.357.10">
    <property type="entry name" value="Tetracycline Repressor, domain 2"/>
    <property type="match status" value="1"/>
</dbReference>
<evidence type="ECO:0000313" key="5">
    <source>
        <dbReference type="Proteomes" id="UP000191056"/>
    </source>
</evidence>
<dbReference type="Proteomes" id="UP000191056">
    <property type="component" value="Unassembled WGS sequence"/>
</dbReference>
<evidence type="ECO:0000256" key="1">
    <source>
        <dbReference type="ARBA" id="ARBA00023125"/>
    </source>
</evidence>
<gene>
    <name evidence="4" type="primary">srpR</name>
    <name evidence="4" type="ORF">CLCHR_24230</name>
</gene>
<dbReference type="Pfam" id="PF14278">
    <property type="entry name" value="TetR_C_8"/>
    <property type="match status" value="1"/>
</dbReference>
<proteinExistence type="predicted"/>
<dbReference type="AlphaFoldDB" id="A0A1V4IP32"/>
<dbReference type="PROSITE" id="PS50977">
    <property type="entry name" value="HTH_TETR_2"/>
    <property type="match status" value="1"/>
</dbReference>
<dbReference type="STRING" id="225345.CLCHR_24230"/>
<keyword evidence="1 2" id="KW-0238">DNA-binding</keyword>
<evidence type="ECO:0000313" key="4">
    <source>
        <dbReference type="EMBL" id="OPJ61629.1"/>
    </source>
</evidence>
<evidence type="ECO:0000256" key="2">
    <source>
        <dbReference type="PROSITE-ProRule" id="PRU00335"/>
    </source>
</evidence>
<feature type="domain" description="HTH tetR-type" evidence="3">
    <location>
        <begin position="11"/>
        <end position="71"/>
    </location>
</feature>
<dbReference type="OrthoDB" id="9810250at2"/>
<feature type="DNA-binding region" description="H-T-H motif" evidence="2">
    <location>
        <begin position="34"/>
        <end position="53"/>
    </location>
</feature>
<keyword evidence="5" id="KW-1185">Reference proteome</keyword>
<dbReference type="GO" id="GO:0003677">
    <property type="term" value="F:DNA binding"/>
    <property type="evidence" value="ECO:0007669"/>
    <property type="project" value="UniProtKB-UniRule"/>
</dbReference>
<dbReference type="InterPro" id="IPR009057">
    <property type="entry name" value="Homeodomain-like_sf"/>
</dbReference>
<dbReference type="InterPro" id="IPR050624">
    <property type="entry name" value="HTH-type_Tx_Regulator"/>
</dbReference>
<dbReference type="PANTHER" id="PTHR43479:SF11">
    <property type="entry name" value="ACREF_ENVCD OPERON REPRESSOR-RELATED"/>
    <property type="match status" value="1"/>
</dbReference>
<comment type="caution">
    <text evidence="4">The sequence shown here is derived from an EMBL/GenBank/DDBJ whole genome shotgun (WGS) entry which is preliminary data.</text>
</comment>
<dbReference type="RefSeq" id="WP_079440047.1">
    <property type="nucleotide sequence ID" value="NZ_MZGT01000029.1"/>
</dbReference>
<accession>A0A1V4IP32</accession>